<evidence type="ECO:0000313" key="3">
    <source>
        <dbReference type="Proteomes" id="UP000324897"/>
    </source>
</evidence>
<dbReference type="Gramene" id="TVU08808">
    <property type="protein sequence ID" value="TVU08808"/>
    <property type="gene ID" value="EJB05_42223"/>
</dbReference>
<accession>A0A5J9TCV4</accession>
<dbReference type="Proteomes" id="UP000324897">
    <property type="component" value="Chromosome 3"/>
</dbReference>
<dbReference type="OrthoDB" id="696073at2759"/>
<dbReference type="PANTHER" id="PTHR33326:SF14">
    <property type="entry name" value="EXPRESSED PROTEIN"/>
    <property type="match status" value="1"/>
</dbReference>
<reference evidence="2 3" key="1">
    <citation type="journal article" date="2019" name="Sci. Rep.">
        <title>A high-quality genome of Eragrostis curvula grass provides insights into Poaceae evolution and supports new strategies to enhance forage quality.</title>
        <authorList>
            <person name="Carballo J."/>
            <person name="Santos B.A.C.M."/>
            <person name="Zappacosta D."/>
            <person name="Garbus I."/>
            <person name="Selva J.P."/>
            <person name="Gallo C.A."/>
            <person name="Diaz A."/>
            <person name="Albertini E."/>
            <person name="Caccamo M."/>
            <person name="Echenique V."/>
        </authorList>
    </citation>
    <scope>NUCLEOTIDE SEQUENCE [LARGE SCALE GENOMIC DNA]</scope>
    <source>
        <strain evidence="3">cv. Victoria</strain>
        <tissue evidence="2">Leaf</tissue>
    </source>
</reference>
<evidence type="ECO:0000313" key="2">
    <source>
        <dbReference type="EMBL" id="TVU08808.1"/>
    </source>
</evidence>
<organism evidence="2 3">
    <name type="scientific">Eragrostis curvula</name>
    <name type="common">weeping love grass</name>
    <dbReference type="NCBI Taxonomy" id="38414"/>
    <lineage>
        <taxon>Eukaryota</taxon>
        <taxon>Viridiplantae</taxon>
        <taxon>Streptophyta</taxon>
        <taxon>Embryophyta</taxon>
        <taxon>Tracheophyta</taxon>
        <taxon>Spermatophyta</taxon>
        <taxon>Magnoliopsida</taxon>
        <taxon>Liliopsida</taxon>
        <taxon>Poales</taxon>
        <taxon>Poaceae</taxon>
        <taxon>PACMAD clade</taxon>
        <taxon>Chloridoideae</taxon>
        <taxon>Eragrostideae</taxon>
        <taxon>Eragrostidinae</taxon>
        <taxon>Eragrostis</taxon>
    </lineage>
</organism>
<comment type="caution">
    <text evidence="2">The sequence shown here is derived from an EMBL/GenBank/DDBJ whole genome shotgun (WGS) entry which is preliminary data.</text>
</comment>
<dbReference type="AlphaFoldDB" id="A0A5J9TCV4"/>
<keyword evidence="3" id="KW-1185">Reference proteome</keyword>
<proteinExistence type="predicted"/>
<dbReference type="EMBL" id="RWGY01000039">
    <property type="protein sequence ID" value="TVU08808.1"/>
    <property type="molecule type" value="Genomic_DNA"/>
</dbReference>
<gene>
    <name evidence="2" type="ORF">EJB05_42223</name>
</gene>
<name>A0A5J9TCV4_9POAL</name>
<sequence>METPLPVYEITVDDEGFFNPCPYCPGSPFRSFTEVAAAIKRVHFPGPPGVVAIVQLYGETIPIEGLVDPPPRPKEYYFTMKKGLFHVHPDGLGGPYNGLSDAAAAVQHHQESLKPPPFDWEKEGREQMQRMINFLYELDPAEYIPVMAPPQTELHKHPKEDANSSTDDSELSTCDPVLLEAIELFERLEAEEDGMKWMKKEAIQAFKSYLSSIETKGVKYKFQKLDYQCLVYDSYPKVYHHYNFTMNIKMPLEKHWVNKPFFAEVVCFGCSKSGVRRLRHPANGGYEEGNLDSGFPFDTCGDSD</sequence>
<protein>
    <recommendedName>
        <fullName evidence="1">DUF3615 domain-containing protein</fullName>
    </recommendedName>
</protein>
<dbReference type="Pfam" id="PF12274">
    <property type="entry name" value="DUF3615"/>
    <property type="match status" value="1"/>
</dbReference>
<evidence type="ECO:0000259" key="1">
    <source>
        <dbReference type="Pfam" id="PF12274"/>
    </source>
</evidence>
<dbReference type="PANTHER" id="PTHR33326">
    <property type="entry name" value="OS05G0543800 PROTEIN"/>
    <property type="match status" value="1"/>
</dbReference>
<feature type="domain" description="DUF3615" evidence="1">
    <location>
        <begin position="204"/>
        <end position="266"/>
    </location>
</feature>
<dbReference type="InterPro" id="IPR022059">
    <property type="entry name" value="DUF3615"/>
</dbReference>